<accession>A0A4R6BHG2</accession>
<dbReference type="AlphaFoldDB" id="A0A4R6BHG2"/>
<evidence type="ECO:0000313" key="3">
    <source>
        <dbReference type="EMBL" id="TDM01007.1"/>
    </source>
</evidence>
<dbReference type="OrthoDB" id="5125543at2"/>
<dbReference type="InterPro" id="IPR033113">
    <property type="entry name" value="PLA2_histidine"/>
</dbReference>
<evidence type="ECO:0000313" key="4">
    <source>
        <dbReference type="Proteomes" id="UP000295328"/>
    </source>
</evidence>
<gene>
    <name evidence="3" type="ORF">ERX37_11055</name>
</gene>
<dbReference type="GO" id="GO:0050482">
    <property type="term" value="P:arachidonate secretion"/>
    <property type="evidence" value="ECO:0007669"/>
    <property type="project" value="InterPro"/>
</dbReference>
<protein>
    <recommendedName>
        <fullName evidence="5">Phospholipase A2 domain-containing protein</fullName>
    </recommendedName>
</protein>
<dbReference type="Proteomes" id="UP000295328">
    <property type="component" value="Unassembled WGS sequence"/>
</dbReference>
<dbReference type="RefSeq" id="WP_101035967.1">
    <property type="nucleotide sequence ID" value="NZ_BMCC01000008.1"/>
</dbReference>
<dbReference type="SUPFAM" id="SSF48619">
    <property type="entry name" value="Phospholipase A2, PLA2"/>
    <property type="match status" value="1"/>
</dbReference>
<name>A0A4R6BHG2_9STAP</name>
<dbReference type="EMBL" id="SCWE01000008">
    <property type="protein sequence ID" value="TDM01007.1"/>
    <property type="molecule type" value="Genomic_DNA"/>
</dbReference>
<keyword evidence="2" id="KW-0964">Secreted</keyword>
<keyword evidence="4" id="KW-1185">Reference proteome</keyword>
<evidence type="ECO:0000256" key="1">
    <source>
        <dbReference type="ARBA" id="ARBA00004613"/>
    </source>
</evidence>
<comment type="subcellular location">
    <subcellularLocation>
        <location evidence="1">Secreted</location>
    </subcellularLocation>
</comment>
<comment type="caution">
    <text evidence="3">The sequence shown here is derived from an EMBL/GenBank/DDBJ whole genome shotgun (WGS) entry which is preliminary data.</text>
</comment>
<dbReference type="InterPro" id="IPR036444">
    <property type="entry name" value="PLipase_A2_dom_sf"/>
</dbReference>
<organism evidence="3 4">
    <name type="scientific">Macrococcus hajekii</name>
    <dbReference type="NCBI Taxonomy" id="198482"/>
    <lineage>
        <taxon>Bacteria</taxon>
        <taxon>Bacillati</taxon>
        <taxon>Bacillota</taxon>
        <taxon>Bacilli</taxon>
        <taxon>Bacillales</taxon>
        <taxon>Staphylococcaceae</taxon>
        <taxon>Macrococcus</taxon>
    </lineage>
</organism>
<sequence>MEGYGIKKVYLSTTNEKSLNDIEKEVLNNLERVTEVNYTNFKNIDKSVKSEIHFDNSDELYIANTKILNIAENIKLAIMTFENKINDSFVQLLVHNKNQQKVTTYINNKKIASYNQDAPTLNNVFLKEYDEYDYQEDILPQISVPCIQNGCCTFGSMKFKWCGAGCGSGTPINSLDTCCRSHDYCYGSYKSYPDRCTCDKTLIDCAASTSNGYKHLITGTFVAKRLAMGC</sequence>
<dbReference type="PROSITE" id="PS00118">
    <property type="entry name" value="PA2_HIS"/>
    <property type="match status" value="1"/>
</dbReference>
<dbReference type="Gene3D" id="1.20.90.10">
    <property type="entry name" value="Phospholipase A2 domain"/>
    <property type="match status" value="1"/>
</dbReference>
<evidence type="ECO:0000256" key="2">
    <source>
        <dbReference type="ARBA" id="ARBA00022525"/>
    </source>
</evidence>
<dbReference type="GO" id="GO:0006644">
    <property type="term" value="P:phospholipid metabolic process"/>
    <property type="evidence" value="ECO:0007669"/>
    <property type="project" value="InterPro"/>
</dbReference>
<dbReference type="GO" id="GO:0005576">
    <property type="term" value="C:extracellular region"/>
    <property type="evidence" value="ECO:0007669"/>
    <property type="project" value="UniProtKB-SubCell"/>
</dbReference>
<evidence type="ECO:0008006" key="5">
    <source>
        <dbReference type="Google" id="ProtNLM"/>
    </source>
</evidence>
<dbReference type="GO" id="GO:0004623">
    <property type="term" value="F:phospholipase A2 activity"/>
    <property type="evidence" value="ECO:0007669"/>
    <property type="project" value="InterPro"/>
</dbReference>
<reference evidence="3 4" key="1">
    <citation type="submission" date="2019-01" db="EMBL/GenBank/DDBJ databases">
        <title>Draft genome sequences of the type strains of six Macrococcus species.</title>
        <authorList>
            <person name="Mazhar S."/>
            <person name="Altermann E."/>
            <person name="Hill C."/>
            <person name="Mcauliffe O."/>
        </authorList>
    </citation>
    <scope>NUCLEOTIDE SEQUENCE [LARGE SCALE GENOMIC DNA]</scope>
    <source>
        <strain evidence="3 4">CCM4809</strain>
    </source>
</reference>
<proteinExistence type="predicted"/>